<dbReference type="GO" id="GO:0046872">
    <property type="term" value="F:metal ion binding"/>
    <property type="evidence" value="ECO:0007669"/>
    <property type="project" value="UniProtKB-KW"/>
</dbReference>
<dbReference type="InterPro" id="IPR013154">
    <property type="entry name" value="ADH-like_N"/>
</dbReference>
<dbReference type="SUPFAM" id="SSF50129">
    <property type="entry name" value="GroES-like"/>
    <property type="match status" value="1"/>
</dbReference>
<evidence type="ECO:0000256" key="3">
    <source>
        <dbReference type="ARBA" id="ARBA00022723"/>
    </source>
</evidence>
<gene>
    <name evidence="8" type="ORF">BU23DRAFT_580203</name>
</gene>
<evidence type="ECO:0000256" key="4">
    <source>
        <dbReference type="ARBA" id="ARBA00022833"/>
    </source>
</evidence>
<evidence type="ECO:0000313" key="8">
    <source>
        <dbReference type="EMBL" id="KAF1973726.1"/>
    </source>
</evidence>
<dbReference type="InterPro" id="IPR036291">
    <property type="entry name" value="NAD(P)-bd_dom_sf"/>
</dbReference>
<evidence type="ECO:0000256" key="2">
    <source>
        <dbReference type="ARBA" id="ARBA00008072"/>
    </source>
</evidence>
<dbReference type="GO" id="GO:0004022">
    <property type="term" value="F:alcohol dehydrogenase (NAD+) activity"/>
    <property type="evidence" value="ECO:0007669"/>
    <property type="project" value="TreeGrafter"/>
</dbReference>
<evidence type="ECO:0000256" key="1">
    <source>
        <dbReference type="ARBA" id="ARBA00001947"/>
    </source>
</evidence>
<dbReference type="Proteomes" id="UP000800036">
    <property type="component" value="Unassembled WGS sequence"/>
</dbReference>
<name>A0A6A5VFB6_9PLEO</name>
<dbReference type="InterPro" id="IPR011032">
    <property type="entry name" value="GroES-like_sf"/>
</dbReference>
<sequence length="315" mass="34207">MLLEIIFLGFCHSDLQVWDGQFEAQLQMIPLHEPAGKIFQVGSKANGSWKVGDRVGLLNIKKACGECVGCRQYIRRKGRTDPRFCEKREVAGFKHDSAFAEYVIADPATIVHLPDEIPYEQGAPLMCAGATVWGALQKLKPEVQSGEAVAIVSIGGLGQLGIQFSKAMGFKTIAINNREEGRRLATEVSSNVALDLVIDSSASNASDKLMEFTAGEGLAGVVVCTDSIPANTWSLRQLGNGGVMVPVGLPKKTLALTIRGAYLAGRDQVEEMLKIVTEYNVTSHITTVGFDQIPTLVERYADPSMKWRLVVKIAQ</sequence>
<dbReference type="InterPro" id="IPR013149">
    <property type="entry name" value="ADH-like_C"/>
</dbReference>
<dbReference type="AlphaFoldDB" id="A0A6A5VFB6"/>
<dbReference type="Gene3D" id="3.40.50.720">
    <property type="entry name" value="NAD(P)-binding Rossmann-like Domain"/>
    <property type="match status" value="1"/>
</dbReference>
<dbReference type="Gene3D" id="3.90.180.10">
    <property type="entry name" value="Medium-chain alcohol dehydrogenases, catalytic domain"/>
    <property type="match status" value="1"/>
</dbReference>
<dbReference type="OrthoDB" id="1879366at2759"/>
<dbReference type="EMBL" id="ML976679">
    <property type="protein sequence ID" value="KAF1973726.1"/>
    <property type="molecule type" value="Genomic_DNA"/>
</dbReference>
<protein>
    <submittedName>
        <fullName evidence="8">GroES-like protein</fullName>
    </submittedName>
</protein>
<dbReference type="GO" id="GO:0005737">
    <property type="term" value="C:cytoplasm"/>
    <property type="evidence" value="ECO:0007669"/>
    <property type="project" value="TreeGrafter"/>
</dbReference>
<keyword evidence="4" id="KW-0862">Zinc</keyword>
<keyword evidence="5" id="KW-0560">Oxidoreductase</keyword>
<keyword evidence="9" id="KW-1185">Reference proteome</keyword>
<dbReference type="Pfam" id="PF00107">
    <property type="entry name" value="ADH_zinc_N"/>
    <property type="match status" value="1"/>
</dbReference>
<organism evidence="8 9">
    <name type="scientific">Bimuria novae-zelandiae CBS 107.79</name>
    <dbReference type="NCBI Taxonomy" id="1447943"/>
    <lineage>
        <taxon>Eukaryota</taxon>
        <taxon>Fungi</taxon>
        <taxon>Dikarya</taxon>
        <taxon>Ascomycota</taxon>
        <taxon>Pezizomycotina</taxon>
        <taxon>Dothideomycetes</taxon>
        <taxon>Pleosporomycetidae</taxon>
        <taxon>Pleosporales</taxon>
        <taxon>Massarineae</taxon>
        <taxon>Didymosphaeriaceae</taxon>
        <taxon>Bimuria</taxon>
    </lineage>
</organism>
<evidence type="ECO:0000259" key="7">
    <source>
        <dbReference type="Pfam" id="PF08240"/>
    </source>
</evidence>
<feature type="domain" description="Alcohol dehydrogenase-like C-terminal" evidence="6">
    <location>
        <begin position="156"/>
        <end position="260"/>
    </location>
</feature>
<dbReference type="SUPFAM" id="SSF51735">
    <property type="entry name" value="NAD(P)-binding Rossmann-fold domains"/>
    <property type="match status" value="1"/>
</dbReference>
<evidence type="ECO:0000259" key="6">
    <source>
        <dbReference type="Pfam" id="PF00107"/>
    </source>
</evidence>
<reference evidence="8" key="1">
    <citation type="journal article" date="2020" name="Stud. Mycol.">
        <title>101 Dothideomycetes genomes: a test case for predicting lifestyles and emergence of pathogens.</title>
        <authorList>
            <person name="Haridas S."/>
            <person name="Albert R."/>
            <person name="Binder M."/>
            <person name="Bloem J."/>
            <person name="Labutti K."/>
            <person name="Salamov A."/>
            <person name="Andreopoulos B."/>
            <person name="Baker S."/>
            <person name="Barry K."/>
            <person name="Bills G."/>
            <person name="Bluhm B."/>
            <person name="Cannon C."/>
            <person name="Castanera R."/>
            <person name="Culley D."/>
            <person name="Daum C."/>
            <person name="Ezra D."/>
            <person name="Gonzalez J."/>
            <person name="Henrissat B."/>
            <person name="Kuo A."/>
            <person name="Liang C."/>
            <person name="Lipzen A."/>
            <person name="Lutzoni F."/>
            <person name="Magnuson J."/>
            <person name="Mondo S."/>
            <person name="Nolan M."/>
            <person name="Ohm R."/>
            <person name="Pangilinan J."/>
            <person name="Park H.-J."/>
            <person name="Ramirez L."/>
            <person name="Alfaro M."/>
            <person name="Sun H."/>
            <person name="Tritt A."/>
            <person name="Yoshinaga Y."/>
            <person name="Zwiers L.-H."/>
            <person name="Turgeon B."/>
            <person name="Goodwin S."/>
            <person name="Spatafora J."/>
            <person name="Crous P."/>
            <person name="Grigoriev I."/>
        </authorList>
    </citation>
    <scope>NUCLEOTIDE SEQUENCE</scope>
    <source>
        <strain evidence="8">CBS 107.79</strain>
    </source>
</reference>
<dbReference type="PANTHER" id="PTHR42940:SF8">
    <property type="entry name" value="VACUOLAR PROTEIN SORTING-ASSOCIATED PROTEIN 11"/>
    <property type="match status" value="1"/>
</dbReference>
<accession>A0A6A5VFB6</accession>
<dbReference type="Pfam" id="PF08240">
    <property type="entry name" value="ADH_N"/>
    <property type="match status" value="1"/>
</dbReference>
<evidence type="ECO:0000313" key="9">
    <source>
        <dbReference type="Proteomes" id="UP000800036"/>
    </source>
</evidence>
<evidence type="ECO:0000256" key="5">
    <source>
        <dbReference type="ARBA" id="ARBA00023002"/>
    </source>
</evidence>
<proteinExistence type="inferred from homology"/>
<comment type="similarity">
    <text evidence="2">Belongs to the zinc-containing alcohol dehydrogenase family.</text>
</comment>
<keyword evidence="3" id="KW-0479">Metal-binding</keyword>
<comment type="cofactor">
    <cofactor evidence="1">
        <name>Zn(2+)</name>
        <dbReference type="ChEBI" id="CHEBI:29105"/>
    </cofactor>
</comment>
<dbReference type="PANTHER" id="PTHR42940">
    <property type="entry name" value="ALCOHOL DEHYDROGENASE 1-RELATED"/>
    <property type="match status" value="1"/>
</dbReference>
<feature type="domain" description="Alcohol dehydrogenase-like N-terminal" evidence="7">
    <location>
        <begin position="2"/>
        <end position="115"/>
    </location>
</feature>